<dbReference type="EMBL" id="JASSZA010000016">
    <property type="protein sequence ID" value="KAK2091363.1"/>
    <property type="molecule type" value="Genomic_DNA"/>
</dbReference>
<evidence type="ECO:0000313" key="1">
    <source>
        <dbReference type="EMBL" id="KAK2091363.1"/>
    </source>
</evidence>
<evidence type="ECO:0000313" key="2">
    <source>
        <dbReference type="Proteomes" id="UP001266305"/>
    </source>
</evidence>
<proteinExistence type="predicted"/>
<dbReference type="Proteomes" id="UP001266305">
    <property type="component" value="Unassembled WGS sequence"/>
</dbReference>
<accession>A0ABQ9U2S1</accession>
<sequence length="86" mass="9341">MALPHPGSCITSETTHSTCAPRLSALLQTTHASWVHSMLSTWPEVTSIEPLRPDEQQCSQKAAVQAHLTQPACLTSIIFEEGISKD</sequence>
<reference evidence="1 2" key="1">
    <citation type="submission" date="2023-05" db="EMBL/GenBank/DDBJ databases">
        <title>B98-5 Cell Line De Novo Hybrid Assembly: An Optical Mapping Approach.</title>
        <authorList>
            <person name="Kananen K."/>
            <person name="Auerbach J.A."/>
            <person name="Kautto E."/>
            <person name="Blachly J.S."/>
        </authorList>
    </citation>
    <scope>NUCLEOTIDE SEQUENCE [LARGE SCALE GENOMIC DNA]</scope>
    <source>
        <strain evidence="1">B95-8</strain>
        <tissue evidence="1">Cell line</tissue>
    </source>
</reference>
<comment type="caution">
    <text evidence="1">The sequence shown here is derived from an EMBL/GenBank/DDBJ whole genome shotgun (WGS) entry which is preliminary data.</text>
</comment>
<organism evidence="1 2">
    <name type="scientific">Saguinus oedipus</name>
    <name type="common">Cotton-top tamarin</name>
    <name type="synonym">Oedipomidas oedipus</name>
    <dbReference type="NCBI Taxonomy" id="9490"/>
    <lineage>
        <taxon>Eukaryota</taxon>
        <taxon>Metazoa</taxon>
        <taxon>Chordata</taxon>
        <taxon>Craniata</taxon>
        <taxon>Vertebrata</taxon>
        <taxon>Euteleostomi</taxon>
        <taxon>Mammalia</taxon>
        <taxon>Eutheria</taxon>
        <taxon>Euarchontoglires</taxon>
        <taxon>Primates</taxon>
        <taxon>Haplorrhini</taxon>
        <taxon>Platyrrhini</taxon>
        <taxon>Cebidae</taxon>
        <taxon>Callitrichinae</taxon>
        <taxon>Saguinus</taxon>
    </lineage>
</organism>
<gene>
    <name evidence="1" type="ORF">P7K49_030647</name>
</gene>
<keyword evidence="2" id="KW-1185">Reference proteome</keyword>
<name>A0ABQ9U2S1_SAGOE</name>
<protein>
    <submittedName>
        <fullName evidence="1">Uncharacterized protein</fullName>
    </submittedName>
</protein>